<feature type="compositionally biased region" description="Low complexity" evidence="2">
    <location>
        <begin position="359"/>
        <end position="378"/>
    </location>
</feature>
<feature type="transmembrane region" description="Helical" evidence="3">
    <location>
        <begin position="21"/>
        <end position="39"/>
    </location>
</feature>
<evidence type="ECO:0000313" key="6">
    <source>
        <dbReference type="Proteomes" id="UP000586918"/>
    </source>
</evidence>
<comment type="similarity">
    <text evidence="1">Belongs to the LytR/CpsA/Psr (LCP) family.</text>
</comment>
<evidence type="ECO:0000313" key="5">
    <source>
        <dbReference type="EMBL" id="NMH94068.1"/>
    </source>
</evidence>
<sequence>MARVAIPGGPRPGRLHRVARVVVALLSALVLGLTGYGWAQLNGLLSGLTATDVIGRGGDRDGEENILVVGVDSRTDASGRPLPQEVLDRLHAGDSDDGGTTTDTMLLVHVPADGGSAAVISLPRDAYVPIADGWGTHKINSAFTFGRAAAVVRLRSAGATGPVLEIQADAAGARTAIRTVEQLTGVRITHYIALNLVGFHDLSEAVGGVPVCLNAAVRDSLSGAEFPAGPQTVRGARALAFVRQRHGLEHGDLDRVRRQQAFLAGLVRSALSAGTLADPAALRRITEALQGSVTVDQGWDLTAFTGRLARIGAGGVVFTTIPVGSLAVQTPTDGVAVQVDPAKVARFVQRVVADPSAASSPAADAEAATPAAPAGAVPGRPPDGDAGGSPSATPGPARTGGPSATPGPGRPPPSSFSASAPVCVD</sequence>
<dbReference type="NCBIfam" id="TIGR00350">
    <property type="entry name" value="lytR_cpsA_psr"/>
    <property type="match status" value="1"/>
</dbReference>
<feature type="region of interest" description="Disordered" evidence="2">
    <location>
        <begin position="359"/>
        <end position="425"/>
    </location>
</feature>
<dbReference type="Gene3D" id="3.40.630.190">
    <property type="entry name" value="LCP protein"/>
    <property type="match status" value="1"/>
</dbReference>
<keyword evidence="3" id="KW-0812">Transmembrane</keyword>
<keyword evidence="3" id="KW-1133">Transmembrane helix</keyword>
<keyword evidence="6" id="KW-1185">Reference proteome</keyword>
<dbReference type="InterPro" id="IPR004474">
    <property type="entry name" value="LytR_CpsA_psr"/>
</dbReference>
<reference evidence="5 6" key="1">
    <citation type="submission" date="2020-04" db="EMBL/GenBank/DDBJ databases">
        <authorList>
            <person name="Klaysubun C."/>
            <person name="Duangmal K."/>
            <person name="Lipun K."/>
        </authorList>
    </citation>
    <scope>NUCLEOTIDE SEQUENCE [LARGE SCALE GENOMIC DNA]</scope>
    <source>
        <strain evidence="5 6">DSM 45300</strain>
    </source>
</reference>
<name>A0A848DMZ5_9PSEU</name>
<feature type="compositionally biased region" description="Low complexity" evidence="2">
    <location>
        <begin position="388"/>
        <end position="407"/>
    </location>
</feature>
<dbReference type="PANTHER" id="PTHR33392">
    <property type="entry name" value="POLYISOPRENYL-TEICHOIC ACID--PEPTIDOGLYCAN TEICHOIC ACID TRANSFERASE TAGU"/>
    <property type="match status" value="1"/>
</dbReference>
<dbReference type="RefSeq" id="WP_169414761.1">
    <property type="nucleotide sequence ID" value="NZ_JAAXKZ010000093.1"/>
</dbReference>
<comment type="caution">
    <text evidence="5">The sequence shown here is derived from an EMBL/GenBank/DDBJ whole genome shotgun (WGS) entry which is preliminary data.</text>
</comment>
<dbReference type="AlphaFoldDB" id="A0A848DMZ5"/>
<feature type="compositionally biased region" description="Low complexity" evidence="2">
    <location>
        <begin position="415"/>
        <end position="425"/>
    </location>
</feature>
<evidence type="ECO:0000256" key="3">
    <source>
        <dbReference type="SAM" id="Phobius"/>
    </source>
</evidence>
<keyword evidence="3" id="KW-0472">Membrane</keyword>
<feature type="domain" description="Cell envelope-related transcriptional attenuator" evidence="4">
    <location>
        <begin position="102"/>
        <end position="270"/>
    </location>
</feature>
<dbReference type="Pfam" id="PF03816">
    <property type="entry name" value="LytR_cpsA_psr"/>
    <property type="match status" value="1"/>
</dbReference>
<evidence type="ECO:0000259" key="4">
    <source>
        <dbReference type="Pfam" id="PF03816"/>
    </source>
</evidence>
<dbReference type="EMBL" id="JAAXKZ010000093">
    <property type="protein sequence ID" value="NMH94068.1"/>
    <property type="molecule type" value="Genomic_DNA"/>
</dbReference>
<dbReference type="InterPro" id="IPR050922">
    <property type="entry name" value="LytR/CpsA/Psr_CW_biosynth"/>
</dbReference>
<evidence type="ECO:0000256" key="1">
    <source>
        <dbReference type="ARBA" id="ARBA00006068"/>
    </source>
</evidence>
<gene>
    <name evidence="5" type="ORF">HF519_21310</name>
</gene>
<protein>
    <submittedName>
        <fullName evidence="5">LCP family protein</fullName>
    </submittedName>
</protein>
<organism evidence="5 6">
    <name type="scientific">Pseudonocardia bannensis</name>
    <dbReference type="NCBI Taxonomy" id="630973"/>
    <lineage>
        <taxon>Bacteria</taxon>
        <taxon>Bacillati</taxon>
        <taxon>Actinomycetota</taxon>
        <taxon>Actinomycetes</taxon>
        <taxon>Pseudonocardiales</taxon>
        <taxon>Pseudonocardiaceae</taxon>
        <taxon>Pseudonocardia</taxon>
    </lineage>
</organism>
<evidence type="ECO:0000256" key="2">
    <source>
        <dbReference type="SAM" id="MobiDB-lite"/>
    </source>
</evidence>
<proteinExistence type="inferred from homology"/>
<dbReference type="PANTHER" id="PTHR33392:SF6">
    <property type="entry name" value="POLYISOPRENYL-TEICHOIC ACID--PEPTIDOGLYCAN TEICHOIC ACID TRANSFERASE TAGU"/>
    <property type="match status" value="1"/>
</dbReference>
<accession>A0A848DMZ5</accession>
<dbReference type="Proteomes" id="UP000586918">
    <property type="component" value="Unassembled WGS sequence"/>
</dbReference>